<keyword evidence="9" id="KW-1185">Reference proteome</keyword>
<keyword evidence="5" id="KW-0998">Cell outer membrane</keyword>
<dbReference type="Pfam" id="PF07980">
    <property type="entry name" value="SusD_RagB"/>
    <property type="match status" value="1"/>
</dbReference>
<sequence>MIEIVIMKKNNIAISIVLCTAMLLTLSCKKYLEVKSNAKLVIPHTLSDVQGLLDDANLMNLRLTPSFGEASSDDFFLTVNSYNALSVRAQEAYTWKPTPYRHANDWSLAYTSVFNSNLCLELLESIDRTPANSSQWDNAKGSALFYRSFYFLMLTNQHGLAFDEKNSGNDLGIALRTSSNFNVPSVRSSVSDCYQKIIEDATLALTLLPDYPQHVMRPSKGAAAALLSRCFLYRHEYETSLKYTLEALKFNSKLMDYNGDSDLLALSSTVPIKKFNKETIWYAELSSNFGVNNTTNSRVDTALYASYNINDLRRTAFFRASAPYQQFKGNYTASGTIYFSGLATDELYLNSAECKAWLNDLSGAMETLNILLKSRWRNTVPFSPVTATDKSDAIRKIREERRKELLMRGLRFADLKRYNKEGANIILRRVLGSQVFTLAPDSRYYALPLPTDIIESSGMPQN</sequence>
<evidence type="ECO:0000313" key="8">
    <source>
        <dbReference type="EMBL" id="RDC54600.1"/>
    </source>
</evidence>
<evidence type="ECO:0000313" key="9">
    <source>
        <dbReference type="Proteomes" id="UP000253961"/>
    </source>
</evidence>
<dbReference type="SUPFAM" id="SSF48452">
    <property type="entry name" value="TPR-like"/>
    <property type="match status" value="1"/>
</dbReference>
<keyword evidence="3" id="KW-0732">Signal</keyword>
<gene>
    <name evidence="8" type="ORF">DU508_20475</name>
</gene>
<dbReference type="EMBL" id="QPKV01000012">
    <property type="protein sequence ID" value="RDC54600.1"/>
    <property type="molecule type" value="Genomic_DNA"/>
</dbReference>
<organism evidence="8 9">
    <name type="scientific">Pedobacter chinensis</name>
    <dbReference type="NCBI Taxonomy" id="2282421"/>
    <lineage>
        <taxon>Bacteria</taxon>
        <taxon>Pseudomonadati</taxon>
        <taxon>Bacteroidota</taxon>
        <taxon>Sphingobacteriia</taxon>
        <taxon>Sphingobacteriales</taxon>
        <taxon>Sphingobacteriaceae</taxon>
        <taxon>Pedobacter</taxon>
    </lineage>
</organism>
<evidence type="ECO:0000256" key="5">
    <source>
        <dbReference type="ARBA" id="ARBA00023237"/>
    </source>
</evidence>
<dbReference type="Pfam" id="PF14322">
    <property type="entry name" value="SusD-like_3"/>
    <property type="match status" value="1"/>
</dbReference>
<feature type="domain" description="RagB/SusD" evidence="6">
    <location>
        <begin position="346"/>
        <end position="421"/>
    </location>
</feature>
<accession>A0A369PQQ2</accession>
<evidence type="ECO:0000259" key="6">
    <source>
        <dbReference type="Pfam" id="PF07980"/>
    </source>
</evidence>
<dbReference type="OrthoDB" id="653598at2"/>
<evidence type="ECO:0000256" key="3">
    <source>
        <dbReference type="ARBA" id="ARBA00022729"/>
    </source>
</evidence>
<dbReference type="GO" id="GO:0009279">
    <property type="term" value="C:cell outer membrane"/>
    <property type="evidence" value="ECO:0007669"/>
    <property type="project" value="UniProtKB-SubCell"/>
</dbReference>
<evidence type="ECO:0000256" key="4">
    <source>
        <dbReference type="ARBA" id="ARBA00023136"/>
    </source>
</evidence>
<dbReference type="InterPro" id="IPR012944">
    <property type="entry name" value="SusD_RagB_dom"/>
</dbReference>
<comment type="subcellular location">
    <subcellularLocation>
        <location evidence="1">Cell outer membrane</location>
    </subcellularLocation>
</comment>
<proteinExistence type="inferred from homology"/>
<evidence type="ECO:0000259" key="7">
    <source>
        <dbReference type="Pfam" id="PF14322"/>
    </source>
</evidence>
<dbReference type="InterPro" id="IPR033985">
    <property type="entry name" value="SusD-like_N"/>
</dbReference>
<reference evidence="8 9" key="1">
    <citation type="submission" date="2018-07" db="EMBL/GenBank/DDBJ databases">
        <title>Pedobacter sp. nov., isolated from soil.</title>
        <authorList>
            <person name="Zhou L.Y."/>
            <person name="Du Z.J."/>
        </authorList>
    </citation>
    <scope>NUCLEOTIDE SEQUENCE [LARGE SCALE GENOMIC DNA]</scope>
    <source>
        <strain evidence="8 9">JDX94</strain>
    </source>
</reference>
<dbReference type="RefSeq" id="WP_115404613.1">
    <property type="nucleotide sequence ID" value="NZ_QPKV01000012.1"/>
</dbReference>
<comment type="caution">
    <text evidence="8">The sequence shown here is derived from an EMBL/GenBank/DDBJ whole genome shotgun (WGS) entry which is preliminary data.</text>
</comment>
<evidence type="ECO:0000256" key="2">
    <source>
        <dbReference type="ARBA" id="ARBA00006275"/>
    </source>
</evidence>
<evidence type="ECO:0000256" key="1">
    <source>
        <dbReference type="ARBA" id="ARBA00004442"/>
    </source>
</evidence>
<dbReference type="AlphaFoldDB" id="A0A369PQQ2"/>
<keyword evidence="4" id="KW-0472">Membrane</keyword>
<comment type="similarity">
    <text evidence="2">Belongs to the SusD family.</text>
</comment>
<dbReference type="Proteomes" id="UP000253961">
    <property type="component" value="Unassembled WGS sequence"/>
</dbReference>
<feature type="domain" description="SusD-like N-terminal" evidence="7">
    <location>
        <begin position="30"/>
        <end position="232"/>
    </location>
</feature>
<protein>
    <submittedName>
        <fullName evidence="8">RagB/SusD family nutrient uptake outer membrane protein</fullName>
    </submittedName>
</protein>
<dbReference type="Gene3D" id="1.25.40.390">
    <property type="match status" value="1"/>
</dbReference>
<name>A0A369PQQ2_9SPHI</name>
<dbReference type="InterPro" id="IPR011990">
    <property type="entry name" value="TPR-like_helical_dom_sf"/>
</dbReference>